<keyword evidence="3" id="KW-1185">Reference proteome</keyword>
<feature type="transmembrane region" description="Helical" evidence="1">
    <location>
        <begin position="12"/>
        <end position="32"/>
    </location>
</feature>
<dbReference type="EMBL" id="JAUJEB010000002">
    <property type="protein sequence ID" value="MDN5213159.1"/>
    <property type="molecule type" value="Genomic_DNA"/>
</dbReference>
<keyword evidence="1" id="KW-1133">Transmembrane helix</keyword>
<gene>
    <name evidence="2" type="ORF">QQ020_13915</name>
</gene>
<reference evidence="2" key="1">
    <citation type="submission" date="2023-06" db="EMBL/GenBank/DDBJ databases">
        <title>Genomic of Agaribacillus aureum.</title>
        <authorList>
            <person name="Wang G."/>
        </authorList>
    </citation>
    <scope>NUCLEOTIDE SEQUENCE</scope>
    <source>
        <strain evidence="2">BMA12</strain>
    </source>
</reference>
<sequence length="57" mass="6826">MKTYRNINLFYFDLPYCSFTLASVFVGGWSPYMQVVNSAYREYFDIGQDREEMGIYK</sequence>
<comment type="caution">
    <text evidence="2">The sequence shown here is derived from an EMBL/GenBank/DDBJ whole genome shotgun (WGS) entry which is preliminary data.</text>
</comment>
<organism evidence="2 3">
    <name type="scientific">Agaribacillus aureus</name>
    <dbReference type="NCBI Taxonomy" id="3051825"/>
    <lineage>
        <taxon>Bacteria</taxon>
        <taxon>Pseudomonadati</taxon>
        <taxon>Bacteroidota</taxon>
        <taxon>Cytophagia</taxon>
        <taxon>Cytophagales</taxon>
        <taxon>Splendidivirgaceae</taxon>
        <taxon>Agaribacillus</taxon>
    </lineage>
</organism>
<dbReference type="Proteomes" id="UP001172083">
    <property type="component" value="Unassembled WGS sequence"/>
</dbReference>
<accession>A0ABT8L5Y7</accession>
<keyword evidence="1" id="KW-0812">Transmembrane</keyword>
<evidence type="ECO:0000313" key="2">
    <source>
        <dbReference type="EMBL" id="MDN5213159.1"/>
    </source>
</evidence>
<proteinExistence type="predicted"/>
<evidence type="ECO:0000256" key="1">
    <source>
        <dbReference type="SAM" id="Phobius"/>
    </source>
</evidence>
<keyword evidence="1" id="KW-0472">Membrane</keyword>
<evidence type="ECO:0000313" key="3">
    <source>
        <dbReference type="Proteomes" id="UP001172083"/>
    </source>
</evidence>
<name>A0ABT8L5Y7_9BACT</name>
<protein>
    <submittedName>
        <fullName evidence="2">Uncharacterized protein</fullName>
    </submittedName>
</protein>
<dbReference type="RefSeq" id="WP_346758499.1">
    <property type="nucleotide sequence ID" value="NZ_JAUJEB010000002.1"/>
</dbReference>